<comment type="similarity">
    <text evidence="1 2">Belongs to the casein kinase 2 subunit beta family.</text>
</comment>
<evidence type="ECO:0000313" key="4">
    <source>
        <dbReference type="Proteomes" id="UP000014680"/>
    </source>
</evidence>
<accession>A0A0A1U2Z7</accession>
<keyword evidence="3" id="KW-0808">Transferase</keyword>
<sequence>MMDKDIPGFVVDFLKEAQNKYFVQIDSGYLKDVFNTTGLEHYVHGFEDAYRLLCGEKIAGSDEYLTFCNEGARELYGLLHSRYIMTEMGVFKAKEKYKTHEFGECPRFFCNKTGLLPCSLSDIPNETKLVMYCPSCKHMYSPPKVFSQIDGAYFGKSFAHLFVMTNPDLVTKTNPQQIKYQPSLFGFKMYTGEISKLPSNFSPKKSFFTKIQ</sequence>
<dbReference type="SUPFAM" id="SSF57798">
    <property type="entry name" value="Casein kinase II beta subunit"/>
    <property type="match status" value="1"/>
</dbReference>
<dbReference type="PANTHER" id="PTHR11740">
    <property type="entry name" value="CASEIN KINASE II SUBUNIT BETA"/>
    <property type="match status" value="1"/>
</dbReference>
<dbReference type="InterPro" id="IPR035991">
    <property type="entry name" value="Casein_kinase_II_beta-like"/>
</dbReference>
<keyword evidence="3" id="KW-0418">Kinase</keyword>
<dbReference type="EMBL" id="KB206756">
    <property type="protein sequence ID" value="ELP88399.1"/>
    <property type="molecule type" value="Genomic_DNA"/>
</dbReference>
<dbReference type="PRINTS" id="PR00472">
    <property type="entry name" value="CASNKINASEII"/>
</dbReference>
<comment type="subunit">
    <text evidence="2">Tetramer of two alpha and two beta subunits.</text>
</comment>
<dbReference type="Gene3D" id="2.20.25.20">
    <property type="match status" value="1"/>
</dbReference>
<dbReference type="GO" id="GO:0019887">
    <property type="term" value="F:protein kinase regulator activity"/>
    <property type="evidence" value="ECO:0007669"/>
    <property type="project" value="InterPro"/>
</dbReference>
<dbReference type="RefSeq" id="XP_004255170.1">
    <property type="nucleotide sequence ID" value="XM_004255122.1"/>
</dbReference>
<dbReference type="GO" id="GO:0016301">
    <property type="term" value="F:kinase activity"/>
    <property type="evidence" value="ECO:0007669"/>
    <property type="project" value="UniProtKB-KW"/>
</dbReference>
<evidence type="ECO:0000256" key="1">
    <source>
        <dbReference type="ARBA" id="ARBA00006941"/>
    </source>
</evidence>
<keyword evidence="4" id="KW-1185">Reference proteome</keyword>
<dbReference type="PANTHER" id="PTHR11740:SF0">
    <property type="entry name" value="CASEIN KINASE II SUBUNIT BETA"/>
    <property type="match status" value="1"/>
</dbReference>
<evidence type="ECO:0000256" key="2">
    <source>
        <dbReference type="RuleBase" id="RU361268"/>
    </source>
</evidence>
<dbReference type="FunFam" id="2.20.25.20:FF:000001">
    <property type="entry name" value="Casein kinase II subunit beta"/>
    <property type="match status" value="1"/>
</dbReference>
<dbReference type="Proteomes" id="UP000014680">
    <property type="component" value="Unassembled WGS sequence"/>
</dbReference>
<dbReference type="OrthoDB" id="3971593at2759"/>
<dbReference type="SMART" id="SM01085">
    <property type="entry name" value="CK_II_beta"/>
    <property type="match status" value="1"/>
</dbReference>
<protein>
    <recommendedName>
        <fullName evidence="2">Casein kinase II subunit beta</fullName>
        <shortName evidence="2">CK II beta</shortName>
    </recommendedName>
</protein>
<reference evidence="3 4" key="1">
    <citation type="submission" date="2012-10" db="EMBL/GenBank/DDBJ databases">
        <authorList>
            <person name="Zafar N."/>
            <person name="Inman J."/>
            <person name="Hall N."/>
            <person name="Lorenzi H."/>
            <person name="Caler E."/>
        </authorList>
    </citation>
    <scope>NUCLEOTIDE SEQUENCE [LARGE SCALE GENOMIC DNA]</scope>
    <source>
        <strain evidence="3 4">IP1</strain>
    </source>
</reference>
<gene>
    <name evidence="3" type="ORF">EIN_229120</name>
</gene>
<dbReference type="OMA" id="HIHARYI"/>
<dbReference type="InterPro" id="IPR000704">
    <property type="entry name" value="Casein_kinase_II_reg-sub"/>
</dbReference>
<evidence type="ECO:0000313" key="3">
    <source>
        <dbReference type="EMBL" id="ELP88399.1"/>
    </source>
</evidence>
<dbReference type="GO" id="GO:0005737">
    <property type="term" value="C:cytoplasm"/>
    <property type="evidence" value="ECO:0007669"/>
    <property type="project" value="TreeGrafter"/>
</dbReference>
<dbReference type="InterPro" id="IPR016149">
    <property type="entry name" value="Casein_kin_II_reg-sub_N"/>
</dbReference>
<dbReference type="VEuPathDB" id="AmoebaDB:EIN_229120"/>
<name>A0A0A1U2Z7_ENTIV</name>
<proteinExistence type="inferred from homology"/>
<dbReference type="GeneID" id="14887421"/>
<dbReference type="Pfam" id="PF01214">
    <property type="entry name" value="CK_II_beta"/>
    <property type="match status" value="1"/>
</dbReference>
<organism evidence="3 4">
    <name type="scientific">Entamoeba invadens IP1</name>
    <dbReference type="NCBI Taxonomy" id="370355"/>
    <lineage>
        <taxon>Eukaryota</taxon>
        <taxon>Amoebozoa</taxon>
        <taxon>Evosea</taxon>
        <taxon>Archamoebae</taxon>
        <taxon>Mastigamoebida</taxon>
        <taxon>Entamoebidae</taxon>
        <taxon>Entamoeba</taxon>
    </lineage>
</organism>
<dbReference type="KEGG" id="eiv:EIN_229120"/>
<dbReference type="GO" id="GO:0005956">
    <property type="term" value="C:protein kinase CK2 complex"/>
    <property type="evidence" value="ECO:0007669"/>
    <property type="project" value="UniProtKB-UniRule"/>
</dbReference>
<dbReference type="AlphaFoldDB" id="A0A0A1U2Z7"/>
<dbReference type="Gene3D" id="1.10.1820.10">
    <property type="entry name" value="protein kinase ck2 holoenzyme, chain C, domain 1"/>
    <property type="match status" value="1"/>
</dbReference>